<evidence type="ECO:0000313" key="4">
    <source>
        <dbReference type="EMBL" id="HHQ80494.1"/>
    </source>
</evidence>
<dbReference type="AlphaFoldDB" id="A0A7J3ZKG4"/>
<dbReference type="InterPro" id="IPR020616">
    <property type="entry name" value="Thiolase_N"/>
</dbReference>
<organism evidence="4">
    <name type="scientific">Fervidicoccus fontis</name>
    <dbReference type="NCBI Taxonomy" id="683846"/>
    <lineage>
        <taxon>Archaea</taxon>
        <taxon>Thermoproteota</taxon>
        <taxon>Thermoprotei</taxon>
        <taxon>Fervidicoccales</taxon>
        <taxon>Fervidicoccaceae</taxon>
        <taxon>Fervidicoccus</taxon>
    </lineage>
</organism>
<feature type="domain" description="Thiolase C-terminal" evidence="3">
    <location>
        <begin position="258"/>
        <end position="380"/>
    </location>
</feature>
<dbReference type="SUPFAM" id="SSF53901">
    <property type="entry name" value="Thiolase-like"/>
    <property type="match status" value="2"/>
</dbReference>
<dbReference type="InterPro" id="IPR002155">
    <property type="entry name" value="Thiolase"/>
</dbReference>
<dbReference type="Gene3D" id="3.40.47.10">
    <property type="match status" value="1"/>
</dbReference>
<dbReference type="EMBL" id="DRZC01000047">
    <property type="protein sequence ID" value="HHQ80494.1"/>
    <property type="molecule type" value="Genomic_DNA"/>
</dbReference>
<dbReference type="InterPro" id="IPR055140">
    <property type="entry name" value="Thiolase_C_2"/>
</dbReference>
<dbReference type="GO" id="GO:0016747">
    <property type="term" value="F:acyltransferase activity, transferring groups other than amino-acyl groups"/>
    <property type="evidence" value="ECO:0007669"/>
    <property type="project" value="InterPro"/>
</dbReference>
<gene>
    <name evidence="4" type="ORF">ENM78_03440</name>
</gene>
<dbReference type="InterPro" id="IPR016039">
    <property type="entry name" value="Thiolase-like"/>
</dbReference>
<evidence type="ECO:0000256" key="1">
    <source>
        <dbReference type="ARBA" id="ARBA00023229"/>
    </source>
</evidence>
<proteinExistence type="predicted"/>
<evidence type="ECO:0000259" key="3">
    <source>
        <dbReference type="Pfam" id="PF22691"/>
    </source>
</evidence>
<dbReference type="PANTHER" id="PTHR42870:SF6">
    <property type="entry name" value="ACETYL-COA C-ACYLTRANSFERASE"/>
    <property type="match status" value="1"/>
</dbReference>
<accession>A0A7J3ZKG4</accession>
<dbReference type="GO" id="GO:0008299">
    <property type="term" value="P:isoprenoid biosynthetic process"/>
    <property type="evidence" value="ECO:0007669"/>
    <property type="project" value="UniProtKB-KW"/>
</dbReference>
<comment type="caution">
    <text evidence="4">The sequence shown here is derived from an EMBL/GenBank/DDBJ whole genome shotgun (WGS) entry which is preliminary data.</text>
</comment>
<feature type="domain" description="Thiolase N-terminal" evidence="2">
    <location>
        <begin position="19"/>
        <end position="185"/>
    </location>
</feature>
<dbReference type="Pfam" id="PF00108">
    <property type="entry name" value="Thiolase_N"/>
    <property type="match status" value="1"/>
</dbReference>
<keyword evidence="1" id="KW-0414">Isoprene biosynthesis</keyword>
<dbReference type="Pfam" id="PF22691">
    <property type="entry name" value="Thiolase_C_1"/>
    <property type="match status" value="1"/>
</dbReference>
<dbReference type="CDD" id="cd00829">
    <property type="entry name" value="SCP-x_thiolase"/>
    <property type="match status" value="1"/>
</dbReference>
<evidence type="ECO:0008006" key="5">
    <source>
        <dbReference type="Google" id="ProtNLM"/>
    </source>
</evidence>
<reference evidence="4" key="1">
    <citation type="journal article" date="2020" name="mSystems">
        <title>Genome- and Community-Level Interaction Insights into Carbon Utilization and Element Cycling Functions of Hydrothermarchaeota in Hydrothermal Sediment.</title>
        <authorList>
            <person name="Zhou Z."/>
            <person name="Liu Y."/>
            <person name="Xu W."/>
            <person name="Pan J."/>
            <person name="Luo Z.H."/>
            <person name="Li M."/>
        </authorList>
    </citation>
    <scope>NUCLEOTIDE SEQUENCE [LARGE SCALE GENOMIC DNA]</scope>
    <source>
        <strain evidence="4">SpSt-1116</strain>
    </source>
</reference>
<evidence type="ECO:0000259" key="2">
    <source>
        <dbReference type="Pfam" id="PF00108"/>
    </source>
</evidence>
<sequence>MACYISGVGFTKVGRHYNKGLPDLFYEASIEALEESGNYGIDAIVVANSFASRIQMQNMVSVLLAEEIGVSGVQTFTIENGGASGTSALHVARALALSGMAKRVLVVGIEKASDLTSASYNSILSQLINADYEAMQGASLASHFALVARDYLRRYNIGEELLAEWPVFMHENSLNAHHPQFRFKITVEQVMTSDYIAPPLRVLHSHQQGDGAAALVLSLGENEKEARLARVVATSITSHRMELALRDVTSAFHSVEMLTERLLGKVKLDIASIDIIDVLDKYSIAGPIILEALGAEEPGRSLHAIRDGRFRLGDRPTVNVAGGVKARGHPTGATGLYQVVEVVSSFHGIHSVKQVENANYGLVVSIGGVASTSSGAVLERV</sequence>
<dbReference type="PANTHER" id="PTHR42870">
    <property type="entry name" value="ACETYL-COA C-ACETYLTRANSFERASE"/>
    <property type="match status" value="1"/>
</dbReference>
<dbReference type="PIRSF" id="PIRSF000429">
    <property type="entry name" value="Ac-CoA_Ac_transf"/>
    <property type="match status" value="1"/>
</dbReference>
<name>A0A7J3ZKG4_9CREN</name>
<protein>
    <recommendedName>
        <fullName evidence="5">Thiolase family protein</fullName>
    </recommendedName>
</protein>